<organism evidence="3 4">
    <name type="scientific">Stentor coeruleus</name>
    <dbReference type="NCBI Taxonomy" id="5963"/>
    <lineage>
        <taxon>Eukaryota</taxon>
        <taxon>Sar</taxon>
        <taxon>Alveolata</taxon>
        <taxon>Ciliophora</taxon>
        <taxon>Postciliodesmatophora</taxon>
        <taxon>Heterotrichea</taxon>
        <taxon>Heterotrichida</taxon>
        <taxon>Stentoridae</taxon>
        <taxon>Stentor</taxon>
    </lineage>
</organism>
<feature type="coiled-coil region" evidence="1">
    <location>
        <begin position="51"/>
        <end position="78"/>
    </location>
</feature>
<evidence type="ECO:0000313" key="4">
    <source>
        <dbReference type="Proteomes" id="UP000187209"/>
    </source>
</evidence>
<accession>A0A1R2C2E3</accession>
<evidence type="ECO:0000313" key="2">
    <source>
        <dbReference type="EMBL" id="OMJ80355.1"/>
    </source>
</evidence>
<dbReference type="Proteomes" id="UP000187209">
    <property type="component" value="Unassembled WGS sequence"/>
</dbReference>
<gene>
    <name evidence="3" type="ORF">SteCoe_15944</name>
    <name evidence="2" type="ORF">SteCoe_19397</name>
</gene>
<comment type="caution">
    <text evidence="3">The sequence shown here is derived from an EMBL/GenBank/DDBJ whole genome shotgun (WGS) entry which is preliminary data.</text>
</comment>
<name>A0A1R2C2E3_9CILI</name>
<evidence type="ECO:0000256" key="1">
    <source>
        <dbReference type="SAM" id="Coils"/>
    </source>
</evidence>
<keyword evidence="4" id="KW-1185">Reference proteome</keyword>
<proteinExistence type="predicted"/>
<evidence type="ECO:0000313" key="3">
    <source>
        <dbReference type="EMBL" id="OMJ83166.1"/>
    </source>
</evidence>
<keyword evidence="1" id="KW-0175">Coiled coil</keyword>
<dbReference type="AlphaFoldDB" id="A0A1R2C2E3"/>
<dbReference type="EMBL" id="MPUH01000427">
    <property type="protein sequence ID" value="OMJ80355.1"/>
    <property type="molecule type" value="Genomic_DNA"/>
</dbReference>
<sequence length="268" mass="31558">MSVLTTGKRFYNLSKNSESPTYYSQIPQPKHARNPSGEILIAKNPLNEPYIQELKKVLERQENKIQELQTKLSSSQEIPQYSIRESKEIVNTSVFNPEISNHLFKEHYRNIDKQLEDKERARIQEAIAKEKEIKSRLKQLNSMRQNALYERTNHFKHSEEYRRDLEVQEKINYQIEEQKILDSELYQPLVKFKRGENSPRSLKFSESVPVISRNDVFPVTKSLSKLVVNFASLPAYQQPKFTRHSPKVVPSFPVIGSKNKIRDYYRTD</sequence>
<dbReference type="EMBL" id="MPUH01000313">
    <property type="protein sequence ID" value="OMJ83166.1"/>
    <property type="molecule type" value="Genomic_DNA"/>
</dbReference>
<reference evidence="3 4" key="1">
    <citation type="submission" date="2016-11" db="EMBL/GenBank/DDBJ databases">
        <title>The macronuclear genome of Stentor coeruleus: a giant cell with tiny introns.</title>
        <authorList>
            <person name="Slabodnick M."/>
            <person name="Ruby J.G."/>
            <person name="Reiff S.B."/>
            <person name="Swart E.C."/>
            <person name="Gosai S."/>
            <person name="Prabakaran S."/>
            <person name="Witkowska E."/>
            <person name="Larue G.E."/>
            <person name="Fisher S."/>
            <person name="Freeman R.M."/>
            <person name="Gunawardena J."/>
            <person name="Chu W."/>
            <person name="Stover N.A."/>
            <person name="Gregory B.D."/>
            <person name="Nowacki M."/>
            <person name="Derisi J."/>
            <person name="Roy S.W."/>
            <person name="Marshall W.F."/>
            <person name="Sood P."/>
        </authorList>
    </citation>
    <scope>NUCLEOTIDE SEQUENCE [LARGE SCALE GENOMIC DNA]</scope>
    <source>
        <strain evidence="3">WM001</strain>
    </source>
</reference>
<protein>
    <submittedName>
        <fullName evidence="3">Uncharacterized protein</fullName>
    </submittedName>
</protein>